<dbReference type="InterPro" id="IPR052708">
    <property type="entry name" value="PxpC"/>
</dbReference>
<dbReference type="InterPro" id="IPR029000">
    <property type="entry name" value="Cyclophilin-like_dom_sf"/>
</dbReference>
<evidence type="ECO:0000313" key="5">
    <source>
        <dbReference type="EMBL" id="QDO99610.1"/>
    </source>
</evidence>
<dbReference type="GO" id="GO:0005524">
    <property type="term" value="F:ATP binding"/>
    <property type="evidence" value="ECO:0007669"/>
    <property type="project" value="UniProtKB-KW"/>
</dbReference>
<dbReference type="KEGG" id="fer:FNB15_02750"/>
<evidence type="ECO:0000256" key="3">
    <source>
        <dbReference type="ARBA" id="ARBA00022840"/>
    </source>
</evidence>
<dbReference type="PANTHER" id="PTHR43309">
    <property type="entry name" value="5-OXOPROLINASE SUBUNIT C"/>
    <property type="match status" value="1"/>
</dbReference>
<name>A0A516H787_9PROT</name>
<keyword evidence="3" id="KW-0067">ATP-binding</keyword>
<sequence>MTSVQDLGRLGSQALGMPVAGATDAMALRIANAVVGNPENTGALEIGYLGPTLVAAVDGVRVALGGKAKLTVQPAGGEARSVKPWRSLLLRRGDKLTVGAVEEGGVAYLAVAGGFAIQPFMGSLSTYMRSGLGGFEGRALKAGDKLPLNTVAAEGEERELADDIDYGSGPVRVVLGPQEDRFTAKGIDTFLSATYTVTKEADRMGIRLDGDSVEHTRGADIASEGVVTGSIQVPGNGKPIILMADRQTTGGYTKIATVISADLARVGRMKPGDTLQFAALEVAAAEAARREQEKMVRRLIKGIRTALPDVMLDLNALYTQNLISGAVDAPSGY</sequence>
<dbReference type="Gene3D" id="2.40.100.10">
    <property type="entry name" value="Cyclophilin-like"/>
    <property type="match status" value="1"/>
</dbReference>
<dbReference type="OrthoDB" id="9768696at2"/>
<evidence type="ECO:0000256" key="2">
    <source>
        <dbReference type="ARBA" id="ARBA00022801"/>
    </source>
</evidence>
<dbReference type="NCBIfam" id="TIGR00724">
    <property type="entry name" value="urea_amlyse_rel"/>
    <property type="match status" value="1"/>
</dbReference>
<dbReference type="InterPro" id="IPR003778">
    <property type="entry name" value="CT_A_B"/>
</dbReference>
<evidence type="ECO:0000259" key="4">
    <source>
        <dbReference type="SMART" id="SM00797"/>
    </source>
</evidence>
<evidence type="ECO:0000256" key="1">
    <source>
        <dbReference type="ARBA" id="ARBA00022741"/>
    </source>
</evidence>
<proteinExistence type="predicted"/>
<keyword evidence="1" id="KW-0547">Nucleotide-binding</keyword>
<dbReference type="GO" id="GO:0016787">
    <property type="term" value="F:hydrolase activity"/>
    <property type="evidence" value="ECO:0007669"/>
    <property type="project" value="UniProtKB-KW"/>
</dbReference>
<dbReference type="SMART" id="SM00797">
    <property type="entry name" value="AHS2"/>
    <property type="match status" value="1"/>
</dbReference>
<evidence type="ECO:0000313" key="6">
    <source>
        <dbReference type="Proteomes" id="UP000317496"/>
    </source>
</evidence>
<protein>
    <submittedName>
        <fullName evidence="5">Biotin-dependent carboxyltransferase family protein</fullName>
    </submittedName>
</protein>
<feature type="domain" description="Carboxyltransferase" evidence="4">
    <location>
        <begin position="14"/>
        <end position="295"/>
    </location>
</feature>
<dbReference type="EMBL" id="CP041636">
    <property type="protein sequence ID" value="QDO99610.1"/>
    <property type="molecule type" value="Genomic_DNA"/>
</dbReference>
<dbReference type="Pfam" id="PF02626">
    <property type="entry name" value="CT_A_B"/>
    <property type="match status" value="1"/>
</dbReference>
<dbReference type="SUPFAM" id="SSF50891">
    <property type="entry name" value="Cyclophilin-like"/>
    <property type="match status" value="1"/>
</dbReference>
<keyword evidence="5" id="KW-0808">Transferase</keyword>
<dbReference type="Proteomes" id="UP000317496">
    <property type="component" value="Chromosome"/>
</dbReference>
<keyword evidence="6" id="KW-1185">Reference proteome</keyword>
<gene>
    <name evidence="5" type="ORF">FNB15_02750</name>
</gene>
<dbReference type="AlphaFoldDB" id="A0A516H787"/>
<dbReference type="PANTHER" id="PTHR43309:SF5">
    <property type="entry name" value="5-OXOPROLINASE SUBUNIT C"/>
    <property type="match status" value="1"/>
</dbReference>
<accession>A0A516H787</accession>
<keyword evidence="2" id="KW-0378">Hydrolase</keyword>
<dbReference type="GO" id="GO:0016740">
    <property type="term" value="F:transferase activity"/>
    <property type="evidence" value="ECO:0007669"/>
    <property type="project" value="UniProtKB-KW"/>
</dbReference>
<reference evidence="5 6" key="1">
    <citation type="submission" date="2019-07" db="EMBL/GenBank/DDBJ databases">
        <title>Genome sequencing for Ferrovibrio sp. K5.</title>
        <authorList>
            <person name="Park S.-J."/>
        </authorList>
    </citation>
    <scope>NUCLEOTIDE SEQUENCE [LARGE SCALE GENOMIC DNA]</scope>
    <source>
        <strain evidence="5 6">K5</strain>
    </source>
</reference>
<organism evidence="5 6">
    <name type="scientific">Ferrovibrio terrae</name>
    <dbReference type="NCBI Taxonomy" id="2594003"/>
    <lineage>
        <taxon>Bacteria</taxon>
        <taxon>Pseudomonadati</taxon>
        <taxon>Pseudomonadota</taxon>
        <taxon>Alphaproteobacteria</taxon>
        <taxon>Rhodospirillales</taxon>
        <taxon>Rhodospirillaceae</taxon>
        <taxon>Ferrovibrio</taxon>
    </lineage>
</organism>